<dbReference type="PANTHER" id="PTHR37816">
    <property type="entry name" value="YALI0E33011P"/>
    <property type="match status" value="1"/>
</dbReference>
<reference evidence="1" key="1">
    <citation type="journal article" date="2022" name="J Environ Chem Eng">
        <title>Biodegradation of petroleum oil using a constructed nonpathogenic and heavy metal-tolerant bacterial consortium isolated from marine sponges.</title>
        <authorList>
            <person name="Dechsakulwatana C."/>
            <person name="Rungsihiranrut A."/>
            <person name="Muangchinda C."/>
            <person name="Ningthoujam R."/>
            <person name="Klankeo P."/>
            <person name="Pinyakong O."/>
        </authorList>
    </citation>
    <scope>NUCLEOTIDE SEQUENCE</scope>
    <source>
        <strain evidence="1">TL01-2</strain>
    </source>
</reference>
<dbReference type="AlphaFoldDB" id="A0AAX6NJP3"/>
<dbReference type="EMBL" id="JAPTGD010000012">
    <property type="protein sequence ID" value="MDU9695714.1"/>
    <property type="molecule type" value="Genomic_DNA"/>
</dbReference>
<dbReference type="Gene3D" id="3.40.50.300">
    <property type="entry name" value="P-loop containing nucleotide triphosphate hydrolases"/>
    <property type="match status" value="1"/>
</dbReference>
<gene>
    <name evidence="1" type="ORF">O0Q50_31555</name>
</gene>
<evidence type="ECO:0008006" key="3">
    <source>
        <dbReference type="Google" id="ProtNLM"/>
    </source>
</evidence>
<reference evidence="1" key="2">
    <citation type="submission" date="2022-12" db="EMBL/GenBank/DDBJ databases">
        <authorList>
            <person name="Dechsakulwatana C."/>
            <person name="Rungsihiranrut A."/>
            <person name="Muangchinda C."/>
            <person name="Ningthoujam R."/>
            <person name="Klankeo P."/>
            <person name="Pinyakong O."/>
        </authorList>
    </citation>
    <scope>NUCLEOTIDE SEQUENCE</scope>
    <source>
        <strain evidence="1">TL01-2</strain>
    </source>
</reference>
<proteinExistence type="predicted"/>
<dbReference type="PANTHER" id="PTHR37816:SF2">
    <property type="entry name" value="DNA TOPOLOGY MODULATION PROTEIN FLAR-RELATED PROTEIN"/>
    <property type="match status" value="1"/>
</dbReference>
<dbReference type="InterPro" id="IPR027417">
    <property type="entry name" value="P-loop_NTPase"/>
</dbReference>
<dbReference type="RefSeq" id="WP_154975145.1">
    <property type="nucleotide sequence ID" value="NZ_JAPTGD010000012.1"/>
</dbReference>
<dbReference type="InterPro" id="IPR031322">
    <property type="entry name" value="Shikimate/glucono_kinase"/>
</dbReference>
<evidence type="ECO:0000313" key="2">
    <source>
        <dbReference type="Proteomes" id="UP001269400"/>
    </source>
</evidence>
<accession>A0AAX6NJP3</accession>
<protein>
    <recommendedName>
        <fullName evidence="3">Shikimate kinase</fullName>
    </recommendedName>
</protein>
<name>A0AAX6NJP3_PRIAR</name>
<sequence length="179" mass="21153">MSKICIIGNGCAGKTTLGKKLSQNLSLPFFEMDEKLKFLKTTPFPTRQQIRHFSRELNKLLDKDKWIVEGWGYKETYEERFKKADIIIFLDVPFQVCLERCHKRLGTNDLEVLKRGVTKLNIFDKHVRPLLLKLIQKYKDDSEKIILEIDQDFKYEDVLRQINMNVAPINKQSEYQTII</sequence>
<organism evidence="1 2">
    <name type="scientific">Priestia aryabhattai</name>
    <name type="common">Bacillus aryabhattai</name>
    <dbReference type="NCBI Taxonomy" id="412384"/>
    <lineage>
        <taxon>Bacteria</taxon>
        <taxon>Bacillati</taxon>
        <taxon>Bacillota</taxon>
        <taxon>Bacilli</taxon>
        <taxon>Bacillales</taxon>
        <taxon>Bacillaceae</taxon>
        <taxon>Priestia</taxon>
    </lineage>
</organism>
<dbReference type="InterPro" id="IPR052922">
    <property type="entry name" value="Cytidylate_Kinase-2"/>
</dbReference>
<dbReference type="SUPFAM" id="SSF52540">
    <property type="entry name" value="P-loop containing nucleoside triphosphate hydrolases"/>
    <property type="match status" value="1"/>
</dbReference>
<dbReference type="Proteomes" id="UP001269400">
    <property type="component" value="Unassembled WGS sequence"/>
</dbReference>
<comment type="caution">
    <text evidence="1">The sequence shown here is derived from an EMBL/GenBank/DDBJ whole genome shotgun (WGS) entry which is preliminary data.</text>
</comment>
<dbReference type="Pfam" id="PF01202">
    <property type="entry name" value="SKI"/>
    <property type="match status" value="1"/>
</dbReference>
<evidence type="ECO:0000313" key="1">
    <source>
        <dbReference type="EMBL" id="MDU9695714.1"/>
    </source>
</evidence>